<protein>
    <recommendedName>
        <fullName evidence="4">Transposase Tc1-like domain-containing protein</fullName>
    </recommendedName>
</protein>
<organism evidence="2 3">
    <name type="scientific">Araneus ventricosus</name>
    <name type="common">Orbweaver spider</name>
    <name type="synonym">Epeira ventricosa</name>
    <dbReference type="NCBI Taxonomy" id="182803"/>
    <lineage>
        <taxon>Eukaryota</taxon>
        <taxon>Metazoa</taxon>
        <taxon>Ecdysozoa</taxon>
        <taxon>Arthropoda</taxon>
        <taxon>Chelicerata</taxon>
        <taxon>Arachnida</taxon>
        <taxon>Araneae</taxon>
        <taxon>Araneomorphae</taxon>
        <taxon>Entelegynae</taxon>
        <taxon>Araneoidea</taxon>
        <taxon>Araneidae</taxon>
        <taxon>Araneus</taxon>
    </lineage>
</organism>
<accession>A0A4Y2H0A4</accession>
<name>A0A4Y2H0A4_ARAVE</name>
<keyword evidence="3" id="KW-1185">Reference proteome</keyword>
<sequence>MGLRSRRLVNAPMLTAVHRRRRLEFERCHTARSVCAWFEEHQDEFTVPPLASKLTGFKPNRESVGPPRSGCLRHGSSTA</sequence>
<dbReference type="Proteomes" id="UP000499080">
    <property type="component" value="Unassembled WGS sequence"/>
</dbReference>
<gene>
    <name evidence="2" type="ORF">AVEN_166980_1</name>
</gene>
<evidence type="ECO:0000313" key="2">
    <source>
        <dbReference type="EMBL" id="GBM58589.1"/>
    </source>
</evidence>
<evidence type="ECO:0000313" key="3">
    <source>
        <dbReference type="Proteomes" id="UP000499080"/>
    </source>
</evidence>
<dbReference type="AlphaFoldDB" id="A0A4Y2H0A4"/>
<feature type="region of interest" description="Disordered" evidence="1">
    <location>
        <begin position="56"/>
        <end position="79"/>
    </location>
</feature>
<evidence type="ECO:0008006" key="4">
    <source>
        <dbReference type="Google" id="ProtNLM"/>
    </source>
</evidence>
<dbReference type="EMBL" id="BGPR01001641">
    <property type="protein sequence ID" value="GBM58589.1"/>
    <property type="molecule type" value="Genomic_DNA"/>
</dbReference>
<reference evidence="2 3" key="1">
    <citation type="journal article" date="2019" name="Sci. Rep.">
        <title>Orb-weaving spider Araneus ventricosus genome elucidates the spidroin gene catalogue.</title>
        <authorList>
            <person name="Kono N."/>
            <person name="Nakamura H."/>
            <person name="Ohtoshi R."/>
            <person name="Moran D.A.P."/>
            <person name="Shinohara A."/>
            <person name="Yoshida Y."/>
            <person name="Fujiwara M."/>
            <person name="Mori M."/>
            <person name="Tomita M."/>
            <person name="Arakawa K."/>
        </authorList>
    </citation>
    <scope>NUCLEOTIDE SEQUENCE [LARGE SCALE GENOMIC DNA]</scope>
</reference>
<proteinExistence type="predicted"/>
<evidence type="ECO:0000256" key="1">
    <source>
        <dbReference type="SAM" id="MobiDB-lite"/>
    </source>
</evidence>
<comment type="caution">
    <text evidence="2">The sequence shown here is derived from an EMBL/GenBank/DDBJ whole genome shotgun (WGS) entry which is preliminary data.</text>
</comment>